<evidence type="ECO:0000313" key="2">
    <source>
        <dbReference type="Proteomes" id="UP000000439"/>
    </source>
</evidence>
<organism evidence="1 2">
    <name type="scientific">Bifidobacterium longum (strain NCC 2705)</name>
    <dbReference type="NCBI Taxonomy" id="206672"/>
    <lineage>
        <taxon>Bacteria</taxon>
        <taxon>Bacillati</taxon>
        <taxon>Actinomycetota</taxon>
        <taxon>Actinomycetes</taxon>
        <taxon>Bifidobacteriales</taxon>
        <taxon>Bifidobacteriaceae</taxon>
        <taxon>Bifidobacterium</taxon>
    </lineage>
</organism>
<accession>Q8G5F4</accession>
<gene>
    <name evidence="1" type="ordered locus">BL1056</name>
</gene>
<dbReference type="STRING" id="206672.BL1056"/>
<dbReference type="HOGENOM" id="CLU_2520952_0_0_11"/>
<proteinExistence type="predicted"/>
<dbReference type="KEGG" id="blo:BL1056"/>
<name>Q8G5F4_BIFLO</name>
<keyword evidence="2" id="KW-1185">Reference proteome</keyword>
<reference evidence="1 2" key="1">
    <citation type="journal article" date="2002" name="Proc. Natl. Acad. Sci. U.S.A.">
        <title>The genome sequence of Bifidobacterium longum reflects its adaptation to the human gastrointestinal tract.</title>
        <authorList>
            <person name="Schell M.A."/>
            <person name="Karmirantzou M."/>
            <person name="Snel B."/>
            <person name="Vilanova D."/>
            <person name="Berger B."/>
            <person name="Pessi G."/>
            <person name="Zwahlen M.C."/>
            <person name="Desiere F."/>
            <person name="Bork P."/>
            <person name="Delley M."/>
            <person name="Pridmore R.D."/>
            <person name="Arigoni F."/>
        </authorList>
    </citation>
    <scope>NUCLEOTIDE SEQUENCE [LARGE SCALE GENOMIC DNA]</scope>
    <source>
        <strain evidence="2">NCC 2705</strain>
    </source>
</reference>
<dbReference type="EMBL" id="AE014295">
    <property type="protein sequence ID" value="AAN24864.1"/>
    <property type="molecule type" value="Genomic_DNA"/>
</dbReference>
<dbReference type="AlphaFoldDB" id="Q8G5F4"/>
<protein>
    <submittedName>
        <fullName evidence="1">Uncharacterized protein</fullName>
    </submittedName>
</protein>
<sequence length="84" mass="9628">MMYWLHHDRLTAELCKRNESCIGEPGKSATTIPYGGMTRVKFPGRSLATSSQPHGSRSLRFLSVCRCSDNNKIELPHQRELHWD</sequence>
<dbReference type="Proteomes" id="UP000000439">
    <property type="component" value="Chromosome"/>
</dbReference>
<evidence type="ECO:0000313" key="1">
    <source>
        <dbReference type="EMBL" id="AAN24864.1"/>
    </source>
</evidence>
<dbReference type="EnsemblBacteria" id="AAN24864">
    <property type="protein sequence ID" value="AAN24864"/>
    <property type="gene ID" value="BL1056"/>
</dbReference>